<proteinExistence type="predicted"/>
<sequence>MSSSSDPAQSSMATDASASTDTVNTSVSQGADGEMHTATTATGNAGNGEARPSDGKAEATAAAPDTSTGAASSTEDLDDVATLRSRIADLTNQVTGLNGKLVSSFMRISDLEDDLSDARERVMSGTTQVASLEKERQEHLAALNTGLLVEKAHVSTEMTRMMDRVIEETKQRGQAESDKAKIEAELDELSASLFNEANRMVAVERLARARAEEKSKSMEERLQDTEGIMLEQQKVLGDLQKKLEASKEAGEAASSSRAQHQVGSPSSSSAPPPLVLMLDIVPYQELHAFLAHLRKLRKQLAPFYNYPYDPSRPYLSHRKNSSGNYIGGGQSSSSSSSSIPTSPTLRSSGSSSSSGFTPASSADATQTSPFLLAGVSRHKDYPLLPSNCESLVSLSSQLSLPFIKRCQEEDSDPCLRLDFAPGLNWLSRRQANTAILDGQLVIEPVFPGGKVEDEQAVRALYRHLPPAACALCGMHVVNVPMPGGADGKEEGASATGTPDLRSVTSWASSMAGSAASSLREAAGGSSTPGASSSSQSLSVDSSAGGDASSSSAAATTTGSASPKPPTLKTARSGLFSSLSSLRAKAGSPKLPLWADGSASGESAPASDAASSTATTPGASATPGPTPNSSASTTLISTTTSAHDQPYPLPVPTHIFRLSETATSRYLLCPHHCLARLRAACAFWGYLRSLERQIVLEGKGWDEDGAQERRTGRGKVAGVQVNGRKETLPTPLPVSKEEDEEAKEPESEATPNPTAKDEAADATAPVGEKAAISEAEESSNDQQGDKSSTDKEAETDTHSKRTSNGSSDDDDAGFHDAESQGHGAATPADDPDAEAGAEKDEAAEDADDSGATATVTEDTAKDEGAESEAATDSATTSGGKQLPNLDVAKANEGRSKSSMAEGEEGVATPIASSAMSPSASASSSSSAPPVPPRRQQQTSGAVGPPALPARRDRGTTLRASGPTAAATTTAAAPAAPADRPPQAKRTLRENASHEEDSEEESDGRVSGPATSWEEKVWLEVVKHKRAMWEARAGFEMRSEAITTRRKEEKALPLSTPAPVREAEAEAAGPEVVVTAATTDEGKRKGDEAPQA</sequence>
<gene>
    <name evidence="5" type="ORF">BDZ90DRAFT_230289</name>
</gene>
<feature type="compositionally biased region" description="Basic and acidic residues" evidence="3">
    <location>
        <begin position="1078"/>
        <end position="1090"/>
    </location>
</feature>
<evidence type="ECO:0000256" key="1">
    <source>
        <dbReference type="ARBA" id="ARBA00023054"/>
    </source>
</evidence>
<feature type="coiled-coil region" evidence="2">
    <location>
        <begin position="172"/>
        <end position="228"/>
    </location>
</feature>
<organism evidence="5 6">
    <name type="scientific">Jaminaea rosea</name>
    <dbReference type="NCBI Taxonomy" id="1569628"/>
    <lineage>
        <taxon>Eukaryota</taxon>
        <taxon>Fungi</taxon>
        <taxon>Dikarya</taxon>
        <taxon>Basidiomycota</taxon>
        <taxon>Ustilaginomycotina</taxon>
        <taxon>Exobasidiomycetes</taxon>
        <taxon>Microstromatales</taxon>
        <taxon>Microstromatales incertae sedis</taxon>
        <taxon>Jaminaea</taxon>
    </lineage>
</organism>
<feature type="compositionally biased region" description="Low complexity" evidence="3">
    <location>
        <begin position="517"/>
        <end position="561"/>
    </location>
</feature>
<dbReference type="Proteomes" id="UP000245884">
    <property type="component" value="Unassembled WGS sequence"/>
</dbReference>
<evidence type="ECO:0000256" key="3">
    <source>
        <dbReference type="SAM" id="MobiDB-lite"/>
    </source>
</evidence>
<feature type="compositionally biased region" description="Low complexity" evidence="3">
    <location>
        <begin position="961"/>
        <end position="976"/>
    </location>
</feature>
<dbReference type="STRING" id="1569628.A0A316UZR5"/>
<dbReference type="InterPro" id="IPR040351">
    <property type="entry name" value="RAB3IL/RAB3IP/Sec2"/>
</dbReference>
<feature type="region of interest" description="Disordered" evidence="3">
    <location>
        <begin position="315"/>
        <end position="363"/>
    </location>
</feature>
<dbReference type="Gene3D" id="6.10.140.910">
    <property type="match status" value="1"/>
</dbReference>
<evidence type="ECO:0000313" key="5">
    <source>
        <dbReference type="EMBL" id="PWN29413.1"/>
    </source>
</evidence>
<feature type="compositionally biased region" description="Low complexity" evidence="3">
    <location>
        <begin position="910"/>
        <end position="926"/>
    </location>
</feature>
<dbReference type="SUPFAM" id="SSF144284">
    <property type="entry name" value="Sec2 N-terminal region"/>
    <property type="match status" value="1"/>
</dbReference>
<dbReference type="PANTHER" id="PTHR14430:SF0">
    <property type="entry name" value="SEC2P DOMAIN-CONTAINING PROTEIN"/>
    <property type="match status" value="1"/>
</dbReference>
<dbReference type="CDD" id="cd21044">
    <property type="entry name" value="Rab11BD_RAB3IP_like"/>
    <property type="match status" value="1"/>
</dbReference>
<feature type="region of interest" description="Disordered" evidence="3">
    <location>
        <begin position="246"/>
        <end position="271"/>
    </location>
</feature>
<reference evidence="5 6" key="1">
    <citation type="journal article" date="2018" name="Mol. Biol. Evol.">
        <title>Broad Genomic Sampling Reveals a Smut Pathogenic Ancestry of the Fungal Clade Ustilaginomycotina.</title>
        <authorList>
            <person name="Kijpornyongpan T."/>
            <person name="Mondo S.J."/>
            <person name="Barry K."/>
            <person name="Sandor L."/>
            <person name="Lee J."/>
            <person name="Lipzen A."/>
            <person name="Pangilinan J."/>
            <person name="LaButti K."/>
            <person name="Hainaut M."/>
            <person name="Henrissat B."/>
            <person name="Grigoriev I.V."/>
            <person name="Spatafora J.W."/>
            <person name="Aime M.C."/>
        </authorList>
    </citation>
    <scope>NUCLEOTIDE SEQUENCE [LARGE SCALE GENOMIC DNA]</scope>
    <source>
        <strain evidence="5 6">MCA 5214</strain>
    </source>
</reference>
<feature type="compositionally biased region" description="Low complexity" evidence="3">
    <location>
        <begin position="866"/>
        <end position="878"/>
    </location>
</feature>
<dbReference type="GeneID" id="37027240"/>
<dbReference type="InterPro" id="IPR009449">
    <property type="entry name" value="Sec2_N"/>
</dbReference>
<dbReference type="GO" id="GO:0051286">
    <property type="term" value="C:cell tip"/>
    <property type="evidence" value="ECO:0007669"/>
    <property type="project" value="TreeGrafter"/>
</dbReference>
<feature type="compositionally biased region" description="Low complexity" evidence="3">
    <location>
        <begin position="594"/>
        <end position="640"/>
    </location>
</feature>
<dbReference type="RefSeq" id="XP_025364025.1">
    <property type="nucleotide sequence ID" value="XM_025505417.1"/>
</dbReference>
<name>A0A316UZR5_9BASI</name>
<accession>A0A316UZR5</accession>
<feature type="compositionally biased region" description="Basic and acidic residues" evidence="3">
    <location>
        <begin position="782"/>
        <end position="798"/>
    </location>
</feature>
<evidence type="ECO:0000259" key="4">
    <source>
        <dbReference type="Pfam" id="PF06428"/>
    </source>
</evidence>
<dbReference type="AlphaFoldDB" id="A0A316UZR5"/>
<feature type="compositionally biased region" description="Polar residues" evidence="3">
    <location>
        <begin position="65"/>
        <end position="74"/>
    </location>
</feature>
<feature type="compositionally biased region" description="Acidic residues" evidence="3">
    <location>
        <begin position="828"/>
        <end position="847"/>
    </location>
</feature>
<evidence type="ECO:0000256" key="2">
    <source>
        <dbReference type="SAM" id="Coils"/>
    </source>
</evidence>
<keyword evidence="6" id="KW-1185">Reference proteome</keyword>
<feature type="region of interest" description="Disordered" evidence="3">
    <location>
        <begin position="592"/>
        <end position="644"/>
    </location>
</feature>
<feature type="region of interest" description="Disordered" evidence="3">
    <location>
        <begin position="1"/>
        <end position="77"/>
    </location>
</feature>
<evidence type="ECO:0000313" key="6">
    <source>
        <dbReference type="Proteomes" id="UP000245884"/>
    </source>
</evidence>
<feature type="region of interest" description="Disordered" evidence="3">
    <location>
        <begin position="1041"/>
        <end position="1090"/>
    </location>
</feature>
<feature type="region of interest" description="Disordered" evidence="3">
    <location>
        <begin position="703"/>
        <end position="1010"/>
    </location>
</feature>
<dbReference type="GO" id="GO:0006887">
    <property type="term" value="P:exocytosis"/>
    <property type="evidence" value="ECO:0007669"/>
    <property type="project" value="TreeGrafter"/>
</dbReference>
<dbReference type="GO" id="GO:0070319">
    <property type="term" value="C:Golgi to plasma membrane transport vesicle"/>
    <property type="evidence" value="ECO:0007669"/>
    <property type="project" value="TreeGrafter"/>
</dbReference>
<feature type="compositionally biased region" description="Low complexity" evidence="3">
    <location>
        <begin position="1"/>
        <end position="28"/>
    </location>
</feature>
<dbReference type="GO" id="GO:0005085">
    <property type="term" value="F:guanyl-nucleotide exchange factor activity"/>
    <property type="evidence" value="ECO:0007669"/>
    <property type="project" value="InterPro"/>
</dbReference>
<feature type="compositionally biased region" description="Low complexity" evidence="3">
    <location>
        <begin position="331"/>
        <end position="361"/>
    </location>
</feature>
<feature type="domain" description="GDP/GTP exchange factor Sec2 N-terminal" evidence="4">
    <location>
        <begin position="109"/>
        <end position="245"/>
    </location>
</feature>
<keyword evidence="1 2" id="KW-0175">Coiled coil</keyword>
<protein>
    <recommendedName>
        <fullName evidence="4">GDP/GTP exchange factor Sec2 N-terminal domain-containing protein</fullName>
    </recommendedName>
</protein>
<dbReference type="Pfam" id="PF06428">
    <property type="entry name" value="Sec2p"/>
    <property type="match status" value="1"/>
</dbReference>
<dbReference type="OrthoDB" id="1748564at2759"/>
<dbReference type="PANTHER" id="PTHR14430">
    <property type="entry name" value="RABIN3-RELATED"/>
    <property type="match status" value="1"/>
</dbReference>
<dbReference type="EMBL" id="KZ819663">
    <property type="protein sequence ID" value="PWN29413.1"/>
    <property type="molecule type" value="Genomic_DNA"/>
</dbReference>
<feature type="compositionally biased region" description="Low complexity" evidence="3">
    <location>
        <begin position="1064"/>
        <end position="1077"/>
    </location>
</feature>
<feature type="region of interest" description="Disordered" evidence="3">
    <location>
        <begin position="517"/>
        <end position="571"/>
    </location>
</feature>
<feature type="compositionally biased region" description="Low complexity" evidence="3">
    <location>
        <begin position="37"/>
        <end position="48"/>
    </location>
</feature>